<dbReference type="InterPro" id="IPR032675">
    <property type="entry name" value="LRR_dom_sf"/>
</dbReference>
<reference evidence="3 4" key="1">
    <citation type="journal article" date="2017" name="PLoS Biol.">
        <title>The sea cucumber genome provides insights into morphological evolution and visceral regeneration.</title>
        <authorList>
            <person name="Zhang X."/>
            <person name="Sun L."/>
            <person name="Yuan J."/>
            <person name="Sun Y."/>
            <person name="Gao Y."/>
            <person name="Zhang L."/>
            <person name="Li S."/>
            <person name="Dai H."/>
            <person name="Hamel J.F."/>
            <person name="Liu C."/>
            <person name="Yu Y."/>
            <person name="Liu S."/>
            <person name="Lin W."/>
            <person name="Guo K."/>
            <person name="Jin S."/>
            <person name="Xu P."/>
            <person name="Storey K.B."/>
            <person name="Huan P."/>
            <person name="Zhang T."/>
            <person name="Zhou Y."/>
            <person name="Zhang J."/>
            <person name="Lin C."/>
            <person name="Li X."/>
            <person name="Xing L."/>
            <person name="Huo D."/>
            <person name="Sun M."/>
            <person name="Wang L."/>
            <person name="Mercier A."/>
            <person name="Li F."/>
            <person name="Yang H."/>
            <person name="Xiang J."/>
        </authorList>
    </citation>
    <scope>NUCLEOTIDE SEQUENCE [LARGE SCALE GENOMIC DNA]</scope>
    <source>
        <strain evidence="3">Shaxun</strain>
        <tissue evidence="3">Muscle</tissue>
    </source>
</reference>
<dbReference type="PROSITE" id="PS51450">
    <property type="entry name" value="LRR"/>
    <property type="match status" value="1"/>
</dbReference>
<dbReference type="Gene3D" id="3.80.10.10">
    <property type="entry name" value="Ribonuclease Inhibitor"/>
    <property type="match status" value="1"/>
</dbReference>
<evidence type="ECO:0000313" key="4">
    <source>
        <dbReference type="Proteomes" id="UP000230750"/>
    </source>
</evidence>
<evidence type="ECO:0000256" key="1">
    <source>
        <dbReference type="ARBA" id="ARBA00022614"/>
    </source>
</evidence>
<dbReference type="AlphaFoldDB" id="A0A2G8JBC7"/>
<accession>A0A2G8JBC7</accession>
<sequence length="235" mass="27025">MISLRKLLNSTFSELHSLRTLHFWGGRLRELEEYALAGLSSLKDINFSLNDIRSLPEDLFYETINLEVVSLSLNKLVELPSRIFSNSPNLKIIELASNRLSSIPSDIFMGLSALEKVDLKKNNLVELPLLNVKFLDLVSNQLTSLPFPSGEIKWEEVRLHHNPLHCDYTIEPLRNWYACQINRSCNGTANVDRWLCSTPMEYQHFHVGDLPAIVTTTAVQTTRVYYEYRSSNIRE</sequence>
<dbReference type="OrthoDB" id="676979at2759"/>
<keyword evidence="3" id="KW-0645">Protease</keyword>
<keyword evidence="1" id="KW-0433">Leucine-rich repeat</keyword>
<dbReference type="InterPro" id="IPR050541">
    <property type="entry name" value="LRR_TM_domain-containing"/>
</dbReference>
<keyword evidence="3" id="KW-0378">Hydrolase</keyword>
<proteinExistence type="predicted"/>
<keyword evidence="2" id="KW-0677">Repeat</keyword>
<gene>
    <name evidence="3" type="ORF">BSL78_30140</name>
</gene>
<dbReference type="PANTHER" id="PTHR24369">
    <property type="entry name" value="ANTIGEN BSP, PUTATIVE-RELATED"/>
    <property type="match status" value="1"/>
</dbReference>
<dbReference type="PANTHER" id="PTHR24369:SF211">
    <property type="entry name" value="LEUCINE-RICH REPEAT-CONTAINING PROTEIN 15-LIKE"/>
    <property type="match status" value="1"/>
</dbReference>
<dbReference type="GO" id="GO:0005886">
    <property type="term" value="C:plasma membrane"/>
    <property type="evidence" value="ECO:0007669"/>
    <property type="project" value="TreeGrafter"/>
</dbReference>
<evidence type="ECO:0000313" key="3">
    <source>
        <dbReference type="EMBL" id="PIK33047.1"/>
    </source>
</evidence>
<keyword evidence="4" id="KW-1185">Reference proteome</keyword>
<comment type="caution">
    <text evidence="3">The sequence shown here is derived from an EMBL/GenBank/DDBJ whole genome shotgun (WGS) entry which is preliminary data.</text>
</comment>
<evidence type="ECO:0000256" key="2">
    <source>
        <dbReference type="ARBA" id="ARBA00022737"/>
    </source>
</evidence>
<dbReference type="GO" id="GO:0004180">
    <property type="term" value="F:carboxypeptidase activity"/>
    <property type="evidence" value="ECO:0007669"/>
    <property type="project" value="UniProtKB-KW"/>
</dbReference>
<organism evidence="3 4">
    <name type="scientific">Stichopus japonicus</name>
    <name type="common">Sea cucumber</name>
    <dbReference type="NCBI Taxonomy" id="307972"/>
    <lineage>
        <taxon>Eukaryota</taxon>
        <taxon>Metazoa</taxon>
        <taxon>Echinodermata</taxon>
        <taxon>Eleutherozoa</taxon>
        <taxon>Echinozoa</taxon>
        <taxon>Holothuroidea</taxon>
        <taxon>Aspidochirotacea</taxon>
        <taxon>Aspidochirotida</taxon>
        <taxon>Stichopodidae</taxon>
        <taxon>Apostichopus</taxon>
    </lineage>
</organism>
<dbReference type="STRING" id="307972.A0A2G8JBC7"/>
<dbReference type="InterPro" id="IPR003591">
    <property type="entry name" value="Leu-rich_rpt_typical-subtyp"/>
</dbReference>
<protein>
    <submittedName>
        <fullName evidence="3">Putative carboxypeptidase N subunit 2</fullName>
    </submittedName>
</protein>
<dbReference type="SMART" id="SM00369">
    <property type="entry name" value="LRR_TYP"/>
    <property type="match status" value="5"/>
</dbReference>
<dbReference type="Proteomes" id="UP000230750">
    <property type="component" value="Unassembled WGS sequence"/>
</dbReference>
<dbReference type="Pfam" id="PF13855">
    <property type="entry name" value="LRR_8"/>
    <property type="match status" value="1"/>
</dbReference>
<dbReference type="SUPFAM" id="SSF52058">
    <property type="entry name" value="L domain-like"/>
    <property type="match status" value="1"/>
</dbReference>
<dbReference type="EMBL" id="MRZV01002775">
    <property type="protein sequence ID" value="PIK33047.1"/>
    <property type="molecule type" value="Genomic_DNA"/>
</dbReference>
<dbReference type="InterPro" id="IPR001611">
    <property type="entry name" value="Leu-rich_rpt"/>
</dbReference>
<keyword evidence="3" id="KW-0121">Carboxypeptidase</keyword>
<name>A0A2G8JBC7_STIJA</name>